<dbReference type="Proteomes" id="UP000028990">
    <property type="component" value="Unassembled WGS sequence"/>
</dbReference>
<evidence type="ECO:0000313" key="2">
    <source>
        <dbReference type="Proteomes" id="UP000028990"/>
    </source>
</evidence>
<organism evidence="1 2">
    <name type="scientific">Fukomys damarensis</name>
    <name type="common">Damaraland mole rat</name>
    <name type="synonym">Cryptomys damarensis</name>
    <dbReference type="NCBI Taxonomy" id="885580"/>
    <lineage>
        <taxon>Eukaryota</taxon>
        <taxon>Metazoa</taxon>
        <taxon>Chordata</taxon>
        <taxon>Craniata</taxon>
        <taxon>Vertebrata</taxon>
        <taxon>Euteleostomi</taxon>
        <taxon>Mammalia</taxon>
        <taxon>Eutheria</taxon>
        <taxon>Euarchontoglires</taxon>
        <taxon>Glires</taxon>
        <taxon>Rodentia</taxon>
        <taxon>Hystricomorpha</taxon>
        <taxon>Bathyergidae</taxon>
        <taxon>Fukomys</taxon>
    </lineage>
</organism>
<proteinExistence type="predicted"/>
<keyword evidence="2" id="KW-1185">Reference proteome</keyword>
<sequence>MDVSSVADVEGPSVRTVRAVAVLDSVLKQKLRDSRRLLVGEQLLDAHLSGTAEQVALETKREGAERDVSSVEDGELVEVMLMSLVLEEHPNLVAQILHPTSVDFLASTTGLWAFQVQILNIDERETLLWALEKNIALDSKSLAGFMWENAGI</sequence>
<reference evidence="1 2" key="1">
    <citation type="submission" date="2013-11" db="EMBL/GenBank/DDBJ databases">
        <title>The Damaraland mole rat (Fukomys damarensis) genome and evolution of African mole rats.</title>
        <authorList>
            <person name="Gladyshev V.N."/>
            <person name="Fang X."/>
        </authorList>
    </citation>
    <scope>NUCLEOTIDE SEQUENCE [LARGE SCALE GENOMIC DNA]</scope>
    <source>
        <tissue evidence="1">Liver</tissue>
    </source>
</reference>
<dbReference type="AlphaFoldDB" id="A0A091D8E4"/>
<accession>A0A091D8E4</accession>
<protein>
    <submittedName>
        <fullName evidence="1">Uncharacterized protein</fullName>
    </submittedName>
</protein>
<dbReference type="EMBL" id="KN123095">
    <property type="protein sequence ID" value="KFO26713.1"/>
    <property type="molecule type" value="Genomic_DNA"/>
</dbReference>
<name>A0A091D8E4_FUKDA</name>
<gene>
    <name evidence="1" type="ORF">H920_11816</name>
</gene>
<evidence type="ECO:0000313" key="1">
    <source>
        <dbReference type="EMBL" id="KFO26713.1"/>
    </source>
</evidence>